<dbReference type="Gene3D" id="3.50.50.60">
    <property type="entry name" value="FAD/NAD(P)-binding domain"/>
    <property type="match status" value="1"/>
</dbReference>
<dbReference type="InterPro" id="IPR050407">
    <property type="entry name" value="Geranylgeranyl_reductase"/>
</dbReference>
<accession>A0A918JSJ0</accession>
<dbReference type="AlphaFoldDB" id="A0A918JSJ0"/>
<evidence type="ECO:0000313" key="3">
    <source>
        <dbReference type="Proteomes" id="UP000601108"/>
    </source>
</evidence>
<protein>
    <submittedName>
        <fullName evidence="2">FAD-dependent oxidoreductase</fullName>
    </submittedName>
</protein>
<name>A0A918JSJ0_9FLAO</name>
<dbReference type="PANTHER" id="PTHR42685">
    <property type="entry name" value="GERANYLGERANYL DIPHOSPHATE REDUCTASE"/>
    <property type="match status" value="1"/>
</dbReference>
<evidence type="ECO:0000259" key="1">
    <source>
        <dbReference type="Pfam" id="PF01494"/>
    </source>
</evidence>
<organism evidence="2 3">
    <name type="scientific">Aquimarina muelleri</name>
    <dbReference type="NCBI Taxonomy" id="279356"/>
    <lineage>
        <taxon>Bacteria</taxon>
        <taxon>Pseudomonadati</taxon>
        <taxon>Bacteroidota</taxon>
        <taxon>Flavobacteriia</taxon>
        <taxon>Flavobacteriales</taxon>
        <taxon>Flavobacteriaceae</taxon>
        <taxon>Aquimarina</taxon>
    </lineage>
</organism>
<dbReference type="InterPro" id="IPR002938">
    <property type="entry name" value="FAD-bd"/>
</dbReference>
<dbReference type="EMBL" id="BMWS01000001">
    <property type="protein sequence ID" value="GGX03064.1"/>
    <property type="molecule type" value="Genomic_DNA"/>
</dbReference>
<dbReference type="SUPFAM" id="SSF51905">
    <property type="entry name" value="FAD/NAD(P)-binding domain"/>
    <property type="match status" value="1"/>
</dbReference>
<dbReference type="GO" id="GO:0071949">
    <property type="term" value="F:FAD binding"/>
    <property type="evidence" value="ECO:0007669"/>
    <property type="project" value="InterPro"/>
</dbReference>
<dbReference type="PRINTS" id="PR00420">
    <property type="entry name" value="RNGMNOXGNASE"/>
</dbReference>
<gene>
    <name evidence="2" type="ORF">GCM10007384_01010</name>
</gene>
<dbReference type="InterPro" id="IPR036188">
    <property type="entry name" value="FAD/NAD-bd_sf"/>
</dbReference>
<keyword evidence="3" id="KW-1185">Reference proteome</keyword>
<sequence>MYLQYLNKHLHITIIGAGLAGLISAIHLAKAGIFVSIIEKDTYPKHKVCGEYISNEVLPYFDFLDIDLDSLKPVSISKFCISTQKGNSINSTMPLGGFGISRYTLDNYLWEKAKKLGVLLINDQVIGVSYQKDIFTITTSNNHEITSDYVIGAYGKRTQLDKTLKRDFAFQKSPWLAIKAHYKADIIPDTVALHNFKGGYCGLSMVENNTVNSCYLVSYDSFKKYKNIAIFQKEVLCKNPFLNHFFKNAEPLFESPITISQINFEKKKPVENHVFMIGDAAGLIHPLCGNGMAMAIQSAKILSELLINNYDSTSLHRTYIEKEYSLKWKNTFYKRLYAGRVLQKIVLNENLQYISYLVANAIPGIVPQIIKQTHGEPLVCL</sequence>
<comment type="caution">
    <text evidence="2">The sequence shown here is derived from an EMBL/GenBank/DDBJ whole genome shotgun (WGS) entry which is preliminary data.</text>
</comment>
<reference evidence="2 3" key="1">
    <citation type="journal article" date="2014" name="Int. J. Syst. Evol. Microbiol.">
        <title>Complete genome sequence of Corynebacterium casei LMG S-19264T (=DSM 44701T), isolated from a smear-ripened cheese.</title>
        <authorList>
            <consortium name="US DOE Joint Genome Institute (JGI-PGF)"/>
            <person name="Walter F."/>
            <person name="Albersmeier A."/>
            <person name="Kalinowski J."/>
            <person name="Ruckert C."/>
        </authorList>
    </citation>
    <scope>NUCLEOTIDE SEQUENCE [LARGE SCALE GENOMIC DNA]</scope>
    <source>
        <strain evidence="2 3">KCTC 12285</strain>
    </source>
</reference>
<feature type="domain" description="FAD-binding" evidence="1">
    <location>
        <begin position="12"/>
        <end position="324"/>
    </location>
</feature>
<dbReference type="Proteomes" id="UP000601108">
    <property type="component" value="Unassembled WGS sequence"/>
</dbReference>
<dbReference type="PANTHER" id="PTHR42685:SF22">
    <property type="entry name" value="CONDITIONED MEDIUM FACTOR RECEPTOR 1"/>
    <property type="match status" value="1"/>
</dbReference>
<dbReference type="Pfam" id="PF01494">
    <property type="entry name" value="FAD_binding_3"/>
    <property type="match status" value="1"/>
</dbReference>
<proteinExistence type="predicted"/>
<evidence type="ECO:0000313" key="2">
    <source>
        <dbReference type="EMBL" id="GGX03064.1"/>
    </source>
</evidence>